<name>A0A127PFL3_9BURK</name>
<protein>
    <submittedName>
        <fullName evidence="2">Uncharacterized protein</fullName>
    </submittedName>
</protein>
<organism evidence="2">
    <name type="scientific">Collimonas fungivorans</name>
    <dbReference type="NCBI Taxonomy" id="158899"/>
    <lineage>
        <taxon>Bacteria</taxon>
        <taxon>Pseudomonadati</taxon>
        <taxon>Pseudomonadota</taxon>
        <taxon>Betaproteobacteria</taxon>
        <taxon>Burkholderiales</taxon>
        <taxon>Oxalobacteraceae</taxon>
        <taxon>Collimonas</taxon>
    </lineage>
</organism>
<dbReference type="Proteomes" id="UP000072421">
    <property type="component" value="Chromosome"/>
</dbReference>
<evidence type="ECO:0000313" key="2">
    <source>
        <dbReference type="EMBL" id="AMO96589.1"/>
    </source>
</evidence>
<accession>A0A127PFL3</accession>
<gene>
    <name evidence="2" type="ORF">CFter6_3974</name>
</gene>
<keyword evidence="1" id="KW-1133">Transmembrane helix</keyword>
<keyword evidence="1" id="KW-0472">Membrane</keyword>
<proteinExistence type="predicted"/>
<dbReference type="EMBL" id="CP013232">
    <property type="protein sequence ID" value="AMO96589.1"/>
    <property type="molecule type" value="Genomic_DNA"/>
</dbReference>
<evidence type="ECO:0000256" key="1">
    <source>
        <dbReference type="SAM" id="Phobius"/>
    </source>
</evidence>
<feature type="transmembrane region" description="Helical" evidence="1">
    <location>
        <begin position="20"/>
        <end position="42"/>
    </location>
</feature>
<dbReference type="AlphaFoldDB" id="A0A127PFL3"/>
<dbReference type="PATRIC" id="fig|158899.10.peg.3942"/>
<sequence>MLEEYLVAHLSLFVDNYLLLITNFIKYLLIFLAFDATFVLYWPAAGGIVQTLFDQVI</sequence>
<keyword evidence="1" id="KW-0812">Transmembrane</keyword>
<reference evidence="2 3" key="1">
    <citation type="submission" date="2015-11" db="EMBL/GenBank/DDBJ databases">
        <title>Exploring the genomic traits of fungus-feeding bacterial genus Collimonas.</title>
        <authorList>
            <person name="Song C."/>
            <person name="Schmidt R."/>
            <person name="de Jager V."/>
            <person name="Krzyzanowska D."/>
            <person name="Jongedijk E."/>
            <person name="Cankar K."/>
            <person name="Beekwilder J."/>
            <person name="van Veen A."/>
            <person name="de Boer W."/>
            <person name="van Veen J.A."/>
            <person name="Garbeva P."/>
        </authorList>
    </citation>
    <scope>NUCLEOTIDE SEQUENCE [LARGE SCALE GENOMIC DNA]</scope>
    <source>
        <strain evidence="2 3">Ter6</strain>
    </source>
</reference>
<evidence type="ECO:0000313" key="3">
    <source>
        <dbReference type="Proteomes" id="UP000072421"/>
    </source>
</evidence>